<sequence>MCKVFYWVCFLGLSLPASAEEPAAGASREALEKWFEEDTSTKTKVEDINEGQLDFLKQAPAGEAIHHHQNKVKITAESLDEGWAQLEQCHENLDQVAAMQITFRDGYIRDMQVTEQRNIGKAWVEGSSLQLSKVGENARICLQARTRALRFQDDGTYVLVNGPYMRKFLDGYYPMRVSMQIEYPANLLEVGTVTPNNQPGFAVQQQEGVVGFDALFEGELRTSIQFEALGL</sequence>
<evidence type="ECO:0000256" key="1">
    <source>
        <dbReference type="SAM" id="SignalP"/>
    </source>
</evidence>
<keyword evidence="1" id="KW-0732">Signal</keyword>
<proteinExistence type="predicted"/>
<dbReference type="Proteomes" id="UP000672039">
    <property type="component" value="Chromosome"/>
</dbReference>
<organism evidence="2 3">
    <name type="scientific">Thiothrix litoralis</name>
    <dbReference type="NCBI Taxonomy" id="2891210"/>
    <lineage>
        <taxon>Bacteria</taxon>
        <taxon>Pseudomonadati</taxon>
        <taxon>Pseudomonadota</taxon>
        <taxon>Gammaproteobacteria</taxon>
        <taxon>Thiotrichales</taxon>
        <taxon>Thiotrichaceae</taxon>
        <taxon>Thiothrix</taxon>
    </lineage>
</organism>
<feature type="chain" id="PRO_5045737576" evidence="1">
    <location>
        <begin position="20"/>
        <end position="231"/>
    </location>
</feature>
<reference evidence="2 3" key="1">
    <citation type="submission" date="2021-04" db="EMBL/GenBank/DDBJ databases">
        <title>Genomics, taxonomy and metabolism of representatives of sulfur bacteria of the genus Thiothrix: Thiothrix fructosivorans QT, Thiothrix unzii A1T and three new species, Thiothrix subterranea sp. nov., Thiothrix litoralis sp. nov. and 'Candidatus Thiothrix anitrata' sp. nov.</title>
        <authorList>
            <person name="Ravin N.V."/>
            <person name="Smolyakov D."/>
            <person name="Rudenko T.S."/>
            <person name="Mardanov A.V."/>
            <person name="Beletsky A.V."/>
            <person name="Markov N.D."/>
            <person name="Fomenkov A.I."/>
            <person name="Roberts R.J."/>
            <person name="Karnachuk O.V."/>
            <person name="Novikov A."/>
            <person name="Grabovich M.Y."/>
        </authorList>
    </citation>
    <scope>NUCLEOTIDE SEQUENCE [LARGE SCALE GENOMIC DNA]</scope>
    <source>
        <strain evidence="2 3">AS</strain>
    </source>
</reference>
<gene>
    <name evidence="2" type="ORF">J9253_04885</name>
</gene>
<dbReference type="EMBL" id="CP072801">
    <property type="protein sequence ID" value="QTR47277.1"/>
    <property type="molecule type" value="Genomic_DNA"/>
</dbReference>
<protein>
    <submittedName>
        <fullName evidence="2">Uncharacterized protein</fullName>
    </submittedName>
</protein>
<dbReference type="RefSeq" id="WP_210223555.1">
    <property type="nucleotide sequence ID" value="NZ_CP072801.1"/>
</dbReference>
<accession>A0ABX7WVQ3</accession>
<evidence type="ECO:0000313" key="2">
    <source>
        <dbReference type="EMBL" id="QTR47277.1"/>
    </source>
</evidence>
<keyword evidence="3" id="KW-1185">Reference proteome</keyword>
<evidence type="ECO:0000313" key="3">
    <source>
        <dbReference type="Proteomes" id="UP000672039"/>
    </source>
</evidence>
<feature type="signal peptide" evidence="1">
    <location>
        <begin position="1"/>
        <end position="19"/>
    </location>
</feature>
<name>A0ABX7WVQ3_9GAMM</name>